<keyword evidence="6 10" id="KW-1133">Transmembrane helix</keyword>
<evidence type="ECO:0000256" key="7">
    <source>
        <dbReference type="ARBA" id="ARBA00023136"/>
    </source>
</evidence>
<dbReference type="EMBL" id="JAKMXF010000321">
    <property type="protein sequence ID" value="KAI6649457.1"/>
    <property type="molecule type" value="Genomic_DNA"/>
</dbReference>
<evidence type="ECO:0000313" key="14">
    <source>
        <dbReference type="Proteomes" id="UP001165289"/>
    </source>
</evidence>
<feature type="transmembrane region" description="Helical" evidence="10">
    <location>
        <begin position="124"/>
        <end position="143"/>
    </location>
</feature>
<evidence type="ECO:0000256" key="1">
    <source>
        <dbReference type="ARBA" id="ARBA00004648"/>
    </source>
</evidence>
<dbReference type="AlphaFoldDB" id="A0AAV7JKH5"/>
<accession>A0AAV7JKH5</accession>
<comment type="caution">
    <text evidence="13">The sequence shown here is derived from an EMBL/GenBank/DDBJ whole genome shotgun (WGS) entry which is preliminary data.</text>
</comment>
<evidence type="ECO:0000256" key="3">
    <source>
        <dbReference type="ARBA" id="ARBA00022679"/>
    </source>
</evidence>
<dbReference type="InterPro" id="IPR040911">
    <property type="entry name" value="Exostosin_GT47"/>
</dbReference>
<feature type="transmembrane region" description="Helical" evidence="10">
    <location>
        <begin position="50"/>
        <end position="67"/>
    </location>
</feature>
<dbReference type="SUPFAM" id="SSF53448">
    <property type="entry name" value="Nucleotide-diphospho-sugar transferases"/>
    <property type="match status" value="1"/>
</dbReference>
<dbReference type="InterPro" id="IPR015338">
    <property type="entry name" value="GT64_dom"/>
</dbReference>
<comment type="similarity">
    <text evidence="2">Belongs to the glycosyltransferase 47 family.</text>
</comment>
<feature type="domain" description="Glycosyl transferase 64" evidence="12">
    <location>
        <begin position="716"/>
        <end position="955"/>
    </location>
</feature>
<evidence type="ECO:0000256" key="4">
    <source>
        <dbReference type="ARBA" id="ARBA00022692"/>
    </source>
</evidence>
<dbReference type="GO" id="GO:0005789">
    <property type="term" value="C:endoplasmic reticulum membrane"/>
    <property type="evidence" value="ECO:0007669"/>
    <property type="project" value="UniProtKB-SubCell"/>
</dbReference>
<evidence type="ECO:0000256" key="8">
    <source>
        <dbReference type="ARBA" id="ARBA00023157"/>
    </source>
</evidence>
<keyword evidence="7 10" id="KW-0472">Membrane</keyword>
<dbReference type="PANTHER" id="PTHR48261:SF4">
    <property type="entry name" value="EXOSTOSIN LIKE GLYCOSYLTRANSFERASE 3"/>
    <property type="match status" value="1"/>
</dbReference>
<dbReference type="PANTHER" id="PTHR48261">
    <property type="entry name" value="ACETYLGLUCOSAMINYLTRANSFERASE"/>
    <property type="match status" value="1"/>
</dbReference>
<dbReference type="InterPro" id="IPR004263">
    <property type="entry name" value="Exostosin"/>
</dbReference>
<reference evidence="13 14" key="1">
    <citation type="journal article" date="2023" name="BMC Biol.">
        <title>The compact genome of the sponge Oopsacas minuta (Hexactinellida) is lacking key metazoan core genes.</title>
        <authorList>
            <person name="Santini S."/>
            <person name="Schenkelaars Q."/>
            <person name="Jourda C."/>
            <person name="Duchesne M."/>
            <person name="Belahbib H."/>
            <person name="Rocher C."/>
            <person name="Selva M."/>
            <person name="Riesgo A."/>
            <person name="Vervoort M."/>
            <person name="Leys S.P."/>
            <person name="Kodjabachian L."/>
            <person name="Le Bivic A."/>
            <person name="Borchiellini C."/>
            <person name="Claverie J.M."/>
            <person name="Renard E."/>
        </authorList>
    </citation>
    <scope>NUCLEOTIDE SEQUENCE [LARGE SCALE GENOMIC DNA]</scope>
    <source>
        <strain evidence="13">SPO-2</strain>
    </source>
</reference>
<evidence type="ECO:0000256" key="2">
    <source>
        <dbReference type="ARBA" id="ARBA00010271"/>
    </source>
</evidence>
<sequence length="966" mass="111095">MFGTEENKYILTNSSICMADEAFKTVPSLFAQLYTIHGLTGGVYPFRDGYLIPCVYVLLSAKSLFFYRKMWKTLKDVCPTSNPQHLIVDFEKAAINTFREFWTSTFVLGCFLYISEMKIRYNPLLICGAVSLFLLLCLCYYLVAGRRTDVKVIQLTPLSHQHFSELTSKEKTQIGELESIKLSVRNEMRMLEKERLELANEIVTKKSQLIKITNQVKSTQKQLNIERENLRMLSISRQQVSNIHKGNYQSDHREINSPIYILERAIDTNDIHNTIVDRMDSYGSCSMCDCFDTSACSVLYEPAVYLLKDQQSDNSLTQLIDVFTLNSALQVLEGPAAACFTIALTLSSDLDSVITQLHTSNVWVKTSHSILLIQLLDSDSSYKYSLPSSLPSRVLLASPLKQMRPGYDMLIPPLLSLDDLLQHQLDTWSELPLLLPLHRNYLIYFSGYYDGTTPLLSHLEQLSSSLKTAVSIQLSCPATYSSSKSWSICGDQQTRLNSNRDSMFSIIPVDTDSEGIHAQLVRLIEALYTGAVPVVCGDEISLPYSEVIDWSKAVLHVPRNRLHEIHYLIRQVSDDQVFSYKKQGRFIWINYFSSAYHTLLTCVTLLFSRLSLPPPSIPSYTPEVLYPPEDSLNSPYEIPWRWHPLLSQRSLHWDSPPGAYFSVHPTPWQQKLTNSMHYEQGYSPSFPISPHVAQASGITSPIFQEFLLGNSPIELFTAVILTYKRQHLLLELLSRLRGVSFLHKVIVVWNDPDDVGDIELPVIQVPILIVRGSGNSLNNRFLPYDHIETEAVLSLDDDINLGKDDIQFAFRVWRENRDRLVGFPARFHIWDIHNNKWLYNSNYTCEISMVLTGAAFIHKYYLYLYSNWLPSSIRRTVDEFMNCEDIAMNFLIAHITRKPPIKVTSRWTFNCEGCTSLYNDENHFSERHKCVNKFVHEFGYMPLMYTQYRADSVLYRMRKFQCYQDI</sequence>
<feature type="coiled-coil region" evidence="9">
    <location>
        <begin position="174"/>
        <end position="208"/>
    </location>
</feature>
<dbReference type="GO" id="GO:0016757">
    <property type="term" value="F:glycosyltransferase activity"/>
    <property type="evidence" value="ECO:0007669"/>
    <property type="project" value="InterPro"/>
</dbReference>
<dbReference type="GO" id="GO:0015012">
    <property type="term" value="P:heparan sulfate proteoglycan biosynthetic process"/>
    <property type="evidence" value="ECO:0007669"/>
    <property type="project" value="UniProtKB-ARBA"/>
</dbReference>
<keyword evidence="9" id="KW-0175">Coiled coil</keyword>
<comment type="subcellular location">
    <subcellularLocation>
        <location evidence="1">Endoplasmic reticulum membrane</location>
        <topology evidence="1">Single-pass type II membrane protein</topology>
    </subcellularLocation>
</comment>
<keyword evidence="14" id="KW-1185">Reference proteome</keyword>
<name>A0AAV7JKH5_9METZ</name>
<dbReference type="Pfam" id="PF03016">
    <property type="entry name" value="Exostosin_GT47"/>
    <property type="match status" value="1"/>
</dbReference>
<keyword evidence="3" id="KW-0808">Transferase</keyword>
<dbReference type="Pfam" id="PF09258">
    <property type="entry name" value="Glyco_transf_64"/>
    <property type="match status" value="1"/>
</dbReference>
<dbReference type="Proteomes" id="UP001165289">
    <property type="component" value="Unassembled WGS sequence"/>
</dbReference>
<dbReference type="Gene3D" id="3.90.550.10">
    <property type="entry name" value="Spore Coat Polysaccharide Biosynthesis Protein SpsA, Chain A"/>
    <property type="match status" value="1"/>
</dbReference>
<evidence type="ECO:0000256" key="9">
    <source>
        <dbReference type="SAM" id="Coils"/>
    </source>
</evidence>
<keyword evidence="5" id="KW-0256">Endoplasmic reticulum</keyword>
<protein>
    <submittedName>
        <fullName evidence="13">Exostosin-3</fullName>
    </submittedName>
</protein>
<organism evidence="13 14">
    <name type="scientific">Oopsacas minuta</name>
    <dbReference type="NCBI Taxonomy" id="111878"/>
    <lineage>
        <taxon>Eukaryota</taxon>
        <taxon>Metazoa</taxon>
        <taxon>Porifera</taxon>
        <taxon>Hexactinellida</taxon>
        <taxon>Hexasterophora</taxon>
        <taxon>Lyssacinosida</taxon>
        <taxon>Leucopsacidae</taxon>
        <taxon>Oopsacas</taxon>
    </lineage>
</organism>
<dbReference type="InterPro" id="IPR029044">
    <property type="entry name" value="Nucleotide-diphossugar_trans"/>
</dbReference>
<gene>
    <name evidence="13" type="ORF">LOD99_11822</name>
</gene>
<evidence type="ECO:0000256" key="6">
    <source>
        <dbReference type="ARBA" id="ARBA00022989"/>
    </source>
</evidence>
<evidence type="ECO:0000259" key="11">
    <source>
        <dbReference type="Pfam" id="PF03016"/>
    </source>
</evidence>
<proteinExistence type="inferred from homology"/>
<evidence type="ECO:0000256" key="5">
    <source>
        <dbReference type="ARBA" id="ARBA00022824"/>
    </source>
</evidence>
<keyword evidence="8" id="KW-1015">Disulfide bond</keyword>
<evidence type="ECO:0000256" key="10">
    <source>
        <dbReference type="SAM" id="Phobius"/>
    </source>
</evidence>
<evidence type="ECO:0000313" key="13">
    <source>
        <dbReference type="EMBL" id="KAI6649457.1"/>
    </source>
</evidence>
<feature type="domain" description="Exostosin GT47" evidence="11">
    <location>
        <begin position="400"/>
        <end position="571"/>
    </location>
</feature>
<evidence type="ECO:0000259" key="12">
    <source>
        <dbReference type="Pfam" id="PF09258"/>
    </source>
</evidence>
<keyword evidence="4 10" id="KW-0812">Transmembrane</keyword>